<evidence type="ECO:0000313" key="3">
    <source>
        <dbReference type="Proteomes" id="UP000321456"/>
    </source>
</evidence>
<dbReference type="RefSeq" id="WP_147741672.1">
    <property type="nucleotide sequence ID" value="NZ_VRUR01000001.1"/>
</dbReference>
<dbReference type="Proteomes" id="UP000321456">
    <property type="component" value="Unassembled WGS sequence"/>
</dbReference>
<evidence type="ECO:0000256" key="1">
    <source>
        <dbReference type="SAM" id="MobiDB-lite"/>
    </source>
</evidence>
<dbReference type="EMBL" id="VRUR01000001">
    <property type="protein sequence ID" value="TXN37598.1"/>
    <property type="molecule type" value="Genomic_DNA"/>
</dbReference>
<organism evidence="2 3">
    <name type="scientific">Flagellimonas hymeniacidonis</name>
    <dbReference type="NCBI Taxonomy" id="2603628"/>
    <lineage>
        <taxon>Bacteria</taxon>
        <taxon>Pseudomonadati</taxon>
        <taxon>Bacteroidota</taxon>
        <taxon>Flavobacteriia</taxon>
        <taxon>Flavobacteriales</taxon>
        <taxon>Flavobacteriaceae</taxon>
        <taxon>Flagellimonas</taxon>
    </lineage>
</organism>
<keyword evidence="3" id="KW-1185">Reference proteome</keyword>
<comment type="caution">
    <text evidence="2">The sequence shown here is derived from an EMBL/GenBank/DDBJ whole genome shotgun (WGS) entry which is preliminary data.</text>
</comment>
<dbReference type="AlphaFoldDB" id="A0A5C8V9Y0"/>
<sequence length="525" mass="59233">MKKHSFFKFAYSFFIFLFLLSCETEPLQLETVEETLESVQLNEQERIKNNFNLDHFKDSLDIEKENLKILWEEHKTITVEDRIWHEYKIEELVKPDLEEGEITDITYSLLTTFSNEKPAYWIVRMDSHNGVAYSSYFDLSPNYFTGMVYLYNVKGEMSMARYYQKGNGYHGITKAGNAVTLPTPSASRCDFKLTSSNCSGTSDCGLLAGGGGCGNGGGQGSYRRVRIPGATTDWYNDRNGDGRGQPNEYSHTSVGRDTYTWAWVSNGRSGYTHQGRQNYRAVQNNGYTRGIPKPAVSPSKIIKHPSLKSYPCVGQILGELAKGNFKQLRLNKLGQLEGGKHLSKTILDLFENNSKHHLNIKVGTLNNANGSTKIVRNVPSRGQITFEITLDKRFVQNGTKLVIARTLIHESLHAYLSYLYQNKATSSFSSLLRHYLSQNGYNNNAAQHRLITEFADAIGYSLSIWDNNKLNMQYYKDLGWSGDMLQTNEYKSLNTSRQTAIRNANIAEGSAVQNASSKAKGQKCK</sequence>
<dbReference type="PROSITE" id="PS51257">
    <property type="entry name" value="PROKAR_LIPOPROTEIN"/>
    <property type="match status" value="1"/>
</dbReference>
<accession>A0A5C8V9Y0</accession>
<proteinExistence type="predicted"/>
<protein>
    <submittedName>
        <fullName evidence="2">Uncharacterized protein</fullName>
    </submittedName>
</protein>
<feature type="region of interest" description="Disordered" evidence="1">
    <location>
        <begin position="233"/>
        <end position="252"/>
    </location>
</feature>
<reference evidence="2 3" key="1">
    <citation type="submission" date="2019-08" db="EMBL/GenBank/DDBJ databases">
        <title>Professor.</title>
        <authorList>
            <person name="Park J.S."/>
        </authorList>
    </citation>
    <scope>NUCLEOTIDE SEQUENCE [LARGE SCALE GENOMIC DNA]</scope>
    <source>
        <strain evidence="2 3">176CP5-101</strain>
    </source>
</reference>
<evidence type="ECO:0000313" key="2">
    <source>
        <dbReference type="EMBL" id="TXN37598.1"/>
    </source>
</evidence>
<name>A0A5C8V9Y0_9FLAO</name>
<gene>
    <name evidence="2" type="ORF">FVB32_04730</name>
</gene>